<gene>
    <name evidence="6" type="ORF">CR201_G0047197</name>
</gene>
<evidence type="ECO:0000256" key="4">
    <source>
        <dbReference type="SAM" id="Phobius"/>
    </source>
</evidence>
<dbReference type="EMBL" id="NDHI03003626">
    <property type="protein sequence ID" value="PNJ14653.1"/>
    <property type="molecule type" value="Genomic_DNA"/>
</dbReference>
<name>A0A2J8S1I5_PONAB</name>
<dbReference type="PANTHER" id="PTHR48001">
    <property type="entry name" value="OLFACTORY RECEPTOR"/>
    <property type="match status" value="1"/>
</dbReference>
<keyword evidence="4" id="KW-1133">Transmembrane helix</keyword>
<feature type="non-terminal residue" evidence="6">
    <location>
        <position position="1"/>
    </location>
</feature>
<feature type="chain" id="PRO_5014370350" evidence="5">
    <location>
        <begin position="26"/>
        <end position="113"/>
    </location>
</feature>
<keyword evidence="3" id="KW-0675">Receptor</keyword>
<feature type="signal peptide" evidence="5">
    <location>
        <begin position="1"/>
        <end position="25"/>
    </location>
</feature>
<evidence type="ECO:0000256" key="2">
    <source>
        <dbReference type="ARBA" id="ARBA00023040"/>
    </source>
</evidence>
<dbReference type="SUPFAM" id="SSF81321">
    <property type="entry name" value="Family A G protein-coupled receptor-like"/>
    <property type="match status" value="1"/>
</dbReference>
<keyword evidence="2" id="KW-0807">Transducer</keyword>
<keyword evidence="4" id="KW-0472">Membrane</keyword>
<evidence type="ECO:0000256" key="1">
    <source>
        <dbReference type="ARBA" id="ARBA00022606"/>
    </source>
</evidence>
<evidence type="ECO:0000313" key="6">
    <source>
        <dbReference type="EMBL" id="PNJ14653.1"/>
    </source>
</evidence>
<sequence>YTVLMNIHFCGLLILLSVFMSTVDALVQSLMVLQLSFCKNVEIPLFFCEVVQVIKLACSDTLINNILIYFASSIFGAIPLSGIIFSYSLIREYILLFSYSHLCSENAISKRKV</sequence>
<evidence type="ECO:0000256" key="3">
    <source>
        <dbReference type="ARBA" id="ARBA00023170"/>
    </source>
</evidence>
<comment type="caution">
    <text evidence="6">The sequence shown here is derived from an EMBL/GenBank/DDBJ whole genome shotgun (WGS) entry which is preliminary data.</text>
</comment>
<keyword evidence="5" id="KW-0732">Signal</keyword>
<proteinExistence type="predicted"/>
<protein>
    <submittedName>
        <fullName evidence="6">OR7G1 isoform 1</fullName>
    </submittedName>
</protein>
<keyword evidence="1" id="KW-0716">Sensory transduction</keyword>
<feature type="transmembrane region" description="Helical" evidence="4">
    <location>
        <begin position="66"/>
        <end position="90"/>
    </location>
</feature>
<keyword evidence="4" id="KW-0812">Transmembrane</keyword>
<accession>A0A2J8S1I5</accession>
<reference evidence="6" key="1">
    <citation type="submission" date="2017-12" db="EMBL/GenBank/DDBJ databases">
        <title>High-resolution comparative analysis of great ape genomes.</title>
        <authorList>
            <person name="Pollen A."/>
            <person name="Hastie A."/>
            <person name="Hormozdiari F."/>
            <person name="Dougherty M."/>
            <person name="Liu R."/>
            <person name="Chaisson M."/>
            <person name="Hoppe E."/>
            <person name="Hill C."/>
            <person name="Pang A."/>
            <person name="Hillier L."/>
            <person name="Baker C."/>
            <person name="Armstrong J."/>
            <person name="Shendure J."/>
            <person name="Paten B."/>
            <person name="Wilson R."/>
            <person name="Chao H."/>
            <person name="Schneider V."/>
            <person name="Ventura M."/>
            <person name="Kronenberg Z."/>
            <person name="Murali S."/>
            <person name="Gordon D."/>
            <person name="Cantsilieris S."/>
            <person name="Munson K."/>
            <person name="Nelson B."/>
            <person name="Raja A."/>
            <person name="Underwood J."/>
            <person name="Diekhans M."/>
            <person name="Fiddes I."/>
            <person name="Haussler D."/>
            <person name="Eichler E."/>
        </authorList>
    </citation>
    <scope>NUCLEOTIDE SEQUENCE [LARGE SCALE GENOMIC DNA]</scope>
    <source>
        <strain evidence="6">Susie</strain>
    </source>
</reference>
<dbReference type="GO" id="GO:0004930">
    <property type="term" value="F:G protein-coupled receptor activity"/>
    <property type="evidence" value="ECO:0007669"/>
    <property type="project" value="UniProtKB-KW"/>
</dbReference>
<dbReference type="AlphaFoldDB" id="A0A2J8S1I5"/>
<evidence type="ECO:0000256" key="5">
    <source>
        <dbReference type="SAM" id="SignalP"/>
    </source>
</evidence>
<organism evidence="6">
    <name type="scientific">Pongo abelii</name>
    <name type="common">Sumatran orangutan</name>
    <name type="synonym">Pongo pygmaeus abelii</name>
    <dbReference type="NCBI Taxonomy" id="9601"/>
    <lineage>
        <taxon>Eukaryota</taxon>
        <taxon>Metazoa</taxon>
        <taxon>Chordata</taxon>
        <taxon>Craniata</taxon>
        <taxon>Vertebrata</taxon>
        <taxon>Euteleostomi</taxon>
        <taxon>Mammalia</taxon>
        <taxon>Eutheria</taxon>
        <taxon>Euarchontoglires</taxon>
        <taxon>Primates</taxon>
        <taxon>Haplorrhini</taxon>
        <taxon>Catarrhini</taxon>
        <taxon>Hominidae</taxon>
        <taxon>Pongo</taxon>
    </lineage>
</organism>
<keyword evidence="2" id="KW-0297">G-protein coupled receptor</keyword>